<dbReference type="InterPro" id="IPR002938">
    <property type="entry name" value="FAD-bd"/>
</dbReference>
<name>A0A6G1KRV1_9PLEO</name>
<accession>A0A6G1KRV1</accession>
<dbReference type="PANTHER" id="PTHR13789:SF215">
    <property type="entry name" value="FAD-BINDING DOMAIN-CONTAINING PROTEIN-RELATED"/>
    <property type="match status" value="1"/>
</dbReference>
<dbReference type="OrthoDB" id="9993796at2759"/>
<organism evidence="7 8">
    <name type="scientific">Pleomassaria siparia CBS 279.74</name>
    <dbReference type="NCBI Taxonomy" id="1314801"/>
    <lineage>
        <taxon>Eukaryota</taxon>
        <taxon>Fungi</taxon>
        <taxon>Dikarya</taxon>
        <taxon>Ascomycota</taxon>
        <taxon>Pezizomycotina</taxon>
        <taxon>Dothideomycetes</taxon>
        <taxon>Pleosporomycetidae</taxon>
        <taxon>Pleosporales</taxon>
        <taxon>Pleomassariaceae</taxon>
        <taxon>Pleomassaria</taxon>
    </lineage>
</organism>
<dbReference type="GO" id="GO:0004497">
    <property type="term" value="F:monooxygenase activity"/>
    <property type="evidence" value="ECO:0007669"/>
    <property type="project" value="UniProtKB-KW"/>
</dbReference>
<evidence type="ECO:0000313" key="8">
    <source>
        <dbReference type="Proteomes" id="UP000799428"/>
    </source>
</evidence>
<evidence type="ECO:0000256" key="2">
    <source>
        <dbReference type="ARBA" id="ARBA00022630"/>
    </source>
</evidence>
<evidence type="ECO:0000256" key="4">
    <source>
        <dbReference type="ARBA" id="ARBA00023002"/>
    </source>
</evidence>
<dbReference type="PRINTS" id="PR00420">
    <property type="entry name" value="RNGMNOXGNASE"/>
</dbReference>
<dbReference type="SUPFAM" id="SSF51905">
    <property type="entry name" value="FAD/NAD(P)-binding domain"/>
    <property type="match status" value="1"/>
</dbReference>
<evidence type="ECO:0000259" key="6">
    <source>
        <dbReference type="Pfam" id="PF01494"/>
    </source>
</evidence>
<keyword evidence="3" id="KW-0274">FAD</keyword>
<dbReference type="EMBL" id="MU005764">
    <property type="protein sequence ID" value="KAF2715540.1"/>
    <property type="molecule type" value="Genomic_DNA"/>
</dbReference>
<protein>
    <submittedName>
        <fullName evidence="7">FAD/NAD(P)-binding domain-containing protein</fullName>
    </submittedName>
</protein>
<dbReference type="Gene3D" id="3.50.50.60">
    <property type="entry name" value="FAD/NAD(P)-binding domain"/>
    <property type="match status" value="1"/>
</dbReference>
<keyword evidence="8" id="KW-1185">Reference proteome</keyword>
<keyword evidence="2" id="KW-0285">Flavoprotein</keyword>
<dbReference type="SUPFAM" id="SSF54373">
    <property type="entry name" value="FAD-linked reductases, C-terminal domain"/>
    <property type="match status" value="1"/>
</dbReference>
<keyword evidence="5" id="KW-0503">Monooxygenase</keyword>
<proteinExistence type="inferred from homology"/>
<evidence type="ECO:0000256" key="1">
    <source>
        <dbReference type="ARBA" id="ARBA00007992"/>
    </source>
</evidence>
<sequence length="450" mass="49705">MDIGIVGAGITGLGASIALVRAGHRVTVYEKSSFKNEVGAAILITPNGNRVLRRWGFDFTRAKPVDFKTFRFVDAASLQVAVEDSLEGVEEEFGERICAYHRVDLHGGLRECAEKSGVKINLGKEVVRVDAEKGEFEIKGGEVVRNDLVVLADGCHTNFLAQITGEDTPTVKIGKSVYRWLAPFDKVLTNPGCKCLWDSARGPGFCMFFLPGKEFLMVTYPCRDQELLNCALFHTTRANESDKLDWDCNTTHERVLEAMEGCSDAVKSIPLTAEQMKVYTVTQRPPPPRIFKGKGLAIGDTTHHMLPTHAQGGCQALEDAGALEVLFSSPTFTSFPPTPAELESRLSLYQHLRMPRSATTQILSSTNPNMTMEGLDVKKEEIRRFYKGEVLDYPMGVRGWSDPVRKFWYGYDVFAQAERAMKTGAGGGGGEVEWFGKLPESVLMEFAGKV</sequence>
<keyword evidence="4" id="KW-0560">Oxidoreductase</keyword>
<evidence type="ECO:0000313" key="7">
    <source>
        <dbReference type="EMBL" id="KAF2715540.1"/>
    </source>
</evidence>
<dbReference type="AlphaFoldDB" id="A0A6G1KRV1"/>
<reference evidence="7" key="1">
    <citation type="journal article" date="2020" name="Stud. Mycol.">
        <title>101 Dothideomycetes genomes: a test case for predicting lifestyles and emergence of pathogens.</title>
        <authorList>
            <person name="Haridas S."/>
            <person name="Albert R."/>
            <person name="Binder M."/>
            <person name="Bloem J."/>
            <person name="Labutti K."/>
            <person name="Salamov A."/>
            <person name="Andreopoulos B."/>
            <person name="Baker S."/>
            <person name="Barry K."/>
            <person name="Bills G."/>
            <person name="Bluhm B."/>
            <person name="Cannon C."/>
            <person name="Castanera R."/>
            <person name="Culley D."/>
            <person name="Daum C."/>
            <person name="Ezra D."/>
            <person name="Gonzalez J."/>
            <person name="Henrissat B."/>
            <person name="Kuo A."/>
            <person name="Liang C."/>
            <person name="Lipzen A."/>
            <person name="Lutzoni F."/>
            <person name="Magnuson J."/>
            <person name="Mondo S."/>
            <person name="Nolan M."/>
            <person name="Ohm R."/>
            <person name="Pangilinan J."/>
            <person name="Park H.-J."/>
            <person name="Ramirez L."/>
            <person name="Alfaro M."/>
            <person name="Sun H."/>
            <person name="Tritt A."/>
            <person name="Yoshinaga Y."/>
            <person name="Zwiers L.-H."/>
            <person name="Turgeon B."/>
            <person name="Goodwin S."/>
            <person name="Spatafora J."/>
            <person name="Crous P."/>
            <person name="Grigoriev I."/>
        </authorList>
    </citation>
    <scope>NUCLEOTIDE SEQUENCE</scope>
    <source>
        <strain evidence="7">CBS 279.74</strain>
    </source>
</reference>
<comment type="similarity">
    <text evidence="1">Belongs to the paxM FAD-dependent monooxygenase family.</text>
</comment>
<dbReference type="PANTHER" id="PTHR13789">
    <property type="entry name" value="MONOOXYGENASE"/>
    <property type="match status" value="1"/>
</dbReference>
<dbReference type="Pfam" id="PF01494">
    <property type="entry name" value="FAD_binding_3"/>
    <property type="match status" value="1"/>
</dbReference>
<feature type="domain" description="FAD-binding" evidence="6">
    <location>
        <begin position="2"/>
        <end position="323"/>
    </location>
</feature>
<dbReference type="InterPro" id="IPR036188">
    <property type="entry name" value="FAD/NAD-bd_sf"/>
</dbReference>
<dbReference type="Proteomes" id="UP000799428">
    <property type="component" value="Unassembled WGS sequence"/>
</dbReference>
<evidence type="ECO:0000256" key="3">
    <source>
        <dbReference type="ARBA" id="ARBA00022827"/>
    </source>
</evidence>
<dbReference type="InterPro" id="IPR050493">
    <property type="entry name" value="FAD-dep_Monooxygenase_BioMet"/>
</dbReference>
<dbReference type="GO" id="GO:0071949">
    <property type="term" value="F:FAD binding"/>
    <property type="evidence" value="ECO:0007669"/>
    <property type="project" value="InterPro"/>
</dbReference>
<evidence type="ECO:0000256" key="5">
    <source>
        <dbReference type="ARBA" id="ARBA00023033"/>
    </source>
</evidence>
<gene>
    <name evidence="7" type="ORF">K504DRAFT_396974</name>
</gene>